<protein>
    <submittedName>
        <fullName evidence="2">Group 1 glycosyl transferase</fullName>
    </submittedName>
</protein>
<dbReference type="KEGG" id="shd:SUTH_00953"/>
<evidence type="ECO:0000313" key="3">
    <source>
        <dbReference type="Proteomes" id="UP000031637"/>
    </source>
</evidence>
<evidence type="ECO:0000313" key="2">
    <source>
        <dbReference type="EMBL" id="BAO28759.1"/>
    </source>
</evidence>
<dbReference type="SUPFAM" id="SSF53756">
    <property type="entry name" value="UDP-Glycosyltransferase/glycogen phosphorylase"/>
    <property type="match status" value="1"/>
</dbReference>
<sequence>MKQVLIEGWRGISQSFAMVNQYQLVELAKLEGLSLSHLDLPYSNPAWTVTGNDPSFPPEFKAVIKAVPAPVGQSFDTAYNISFPFRRPVTEAGRYISFMTGEFGLLPTSFSPTGADVDQFCRGEGIITVPSNWSRMKVIEYGFDPDRIVVVPHGVSSDVFSPVEQKGREEVRSQIGLDADHFVFLNVGAMTWNKGIDILLRAFVDVRKRHADVRLVLKDASTLYGIRGANVVATFMQENAELTPDILASIKVISSGLPLFQMRLLYGSADAYISPYRAEGFNLPVIEAIACGTPAIVTDGGATDDFCGLSTGWKVRSDQVQNIDKAVPGAGYHLEPRLDSLIEQMESAISEQKSMTESFAAARQRLVARFSWASAARQLEALF</sequence>
<dbReference type="AlphaFoldDB" id="W0SC10"/>
<organism evidence="2 3">
    <name type="scientific">Sulfuritalea hydrogenivorans sk43H</name>
    <dbReference type="NCBI Taxonomy" id="1223802"/>
    <lineage>
        <taxon>Bacteria</taxon>
        <taxon>Pseudomonadati</taxon>
        <taxon>Pseudomonadota</taxon>
        <taxon>Betaproteobacteria</taxon>
        <taxon>Nitrosomonadales</taxon>
        <taxon>Sterolibacteriaceae</taxon>
        <taxon>Sulfuritalea</taxon>
    </lineage>
</organism>
<dbReference type="HOGENOM" id="CLU_721457_0_0_4"/>
<feature type="domain" description="Glycosyl transferase family 1" evidence="1">
    <location>
        <begin position="168"/>
        <end position="324"/>
    </location>
</feature>
<evidence type="ECO:0000259" key="1">
    <source>
        <dbReference type="Pfam" id="PF00534"/>
    </source>
</evidence>
<dbReference type="STRING" id="1223802.SUTH_00953"/>
<dbReference type="Proteomes" id="UP000031637">
    <property type="component" value="Chromosome"/>
</dbReference>
<dbReference type="PANTHER" id="PTHR46656:SF3">
    <property type="entry name" value="PUTATIVE-RELATED"/>
    <property type="match status" value="1"/>
</dbReference>
<dbReference type="RefSeq" id="WP_171817311.1">
    <property type="nucleotide sequence ID" value="NZ_AP012547.1"/>
</dbReference>
<reference evidence="2 3" key="1">
    <citation type="journal article" date="2014" name="Syst. Appl. Microbiol.">
        <title>Complete genomes of freshwater sulfur oxidizers Sulfuricella denitrificans skB26 and Sulfuritalea hydrogenivorans sk43H: genetic insights into the sulfur oxidation pathway of betaproteobacteria.</title>
        <authorList>
            <person name="Watanabe T."/>
            <person name="Kojima H."/>
            <person name="Fukui M."/>
        </authorList>
    </citation>
    <scope>NUCLEOTIDE SEQUENCE [LARGE SCALE GENOMIC DNA]</scope>
    <source>
        <strain evidence="2">DSM22779</strain>
    </source>
</reference>
<dbReference type="CDD" id="cd03801">
    <property type="entry name" value="GT4_PimA-like"/>
    <property type="match status" value="1"/>
</dbReference>
<keyword evidence="2" id="KW-0808">Transferase</keyword>
<name>W0SC10_9PROT</name>
<dbReference type="PANTHER" id="PTHR46656">
    <property type="entry name" value="PUTATIVE-RELATED"/>
    <property type="match status" value="1"/>
</dbReference>
<keyword evidence="3" id="KW-1185">Reference proteome</keyword>
<accession>W0SC10</accession>
<dbReference type="Pfam" id="PF00534">
    <property type="entry name" value="Glycos_transf_1"/>
    <property type="match status" value="1"/>
</dbReference>
<dbReference type="EMBL" id="AP012547">
    <property type="protein sequence ID" value="BAO28759.1"/>
    <property type="molecule type" value="Genomic_DNA"/>
</dbReference>
<gene>
    <name evidence="2" type="ORF">SUTH_00953</name>
</gene>
<proteinExistence type="predicted"/>
<dbReference type="GO" id="GO:0016757">
    <property type="term" value="F:glycosyltransferase activity"/>
    <property type="evidence" value="ECO:0007669"/>
    <property type="project" value="InterPro"/>
</dbReference>
<dbReference type="InterPro" id="IPR001296">
    <property type="entry name" value="Glyco_trans_1"/>
</dbReference>
<dbReference type="Gene3D" id="3.40.50.2000">
    <property type="entry name" value="Glycogen Phosphorylase B"/>
    <property type="match status" value="1"/>
</dbReference>